<feature type="region of interest" description="Disordered" evidence="1">
    <location>
        <begin position="93"/>
        <end position="138"/>
    </location>
</feature>
<evidence type="ECO:0000313" key="2">
    <source>
        <dbReference type="EMBL" id="ROV99653.1"/>
    </source>
</evidence>
<dbReference type="AlphaFoldDB" id="A0A423W8K8"/>
<dbReference type="EMBL" id="LJZO01000010">
    <property type="protein sequence ID" value="ROV99653.1"/>
    <property type="molecule type" value="Genomic_DNA"/>
</dbReference>
<feature type="compositionally biased region" description="Polar residues" evidence="1">
    <location>
        <begin position="129"/>
        <end position="138"/>
    </location>
</feature>
<dbReference type="Proteomes" id="UP000284375">
    <property type="component" value="Unassembled WGS sequence"/>
</dbReference>
<sequence>MLNHSRSSSSSSSGEDDNKIEYIGGTHHSGERFLELKWEVYYFASHGINRDTLKNLLEERFGHRGYALSLLGISTYQLWTPVKLTQADFEHCKNTSSENSEANTDKSSNKASDESSDKSSDKMSSKVSTNTSDESSEK</sequence>
<feature type="compositionally biased region" description="Low complexity" evidence="1">
    <location>
        <begin position="1"/>
        <end position="13"/>
    </location>
</feature>
<gene>
    <name evidence="2" type="ORF">VSDG_03067</name>
</gene>
<protein>
    <submittedName>
        <fullName evidence="2">Uncharacterized protein</fullName>
    </submittedName>
</protein>
<accession>A0A423W8K8</accession>
<feature type="region of interest" description="Disordered" evidence="1">
    <location>
        <begin position="1"/>
        <end position="23"/>
    </location>
</feature>
<proteinExistence type="predicted"/>
<comment type="caution">
    <text evidence="2">The sequence shown here is derived from an EMBL/GenBank/DDBJ whole genome shotgun (WGS) entry which is preliminary data.</text>
</comment>
<reference evidence="2 3" key="1">
    <citation type="submission" date="2015-09" db="EMBL/GenBank/DDBJ databases">
        <title>Host preference determinants of Valsa canker pathogens revealed by comparative genomics.</title>
        <authorList>
            <person name="Yin Z."/>
            <person name="Huang L."/>
        </authorList>
    </citation>
    <scope>NUCLEOTIDE SEQUENCE [LARGE SCALE GENOMIC DNA]</scope>
    <source>
        <strain evidence="2 3">YSFL</strain>
    </source>
</reference>
<keyword evidence="3" id="KW-1185">Reference proteome</keyword>
<dbReference type="OrthoDB" id="5233022at2759"/>
<feature type="compositionally biased region" description="Basic and acidic residues" evidence="1">
    <location>
        <begin position="103"/>
        <end position="124"/>
    </location>
</feature>
<evidence type="ECO:0000256" key="1">
    <source>
        <dbReference type="SAM" id="MobiDB-lite"/>
    </source>
</evidence>
<evidence type="ECO:0000313" key="3">
    <source>
        <dbReference type="Proteomes" id="UP000284375"/>
    </source>
</evidence>
<name>A0A423W8K8_CYTCH</name>
<organism evidence="2 3">
    <name type="scientific">Cytospora chrysosperma</name>
    <name type="common">Cytospora canker fungus</name>
    <name type="synonym">Sphaeria chrysosperma</name>
    <dbReference type="NCBI Taxonomy" id="252740"/>
    <lineage>
        <taxon>Eukaryota</taxon>
        <taxon>Fungi</taxon>
        <taxon>Dikarya</taxon>
        <taxon>Ascomycota</taxon>
        <taxon>Pezizomycotina</taxon>
        <taxon>Sordariomycetes</taxon>
        <taxon>Sordariomycetidae</taxon>
        <taxon>Diaporthales</taxon>
        <taxon>Cytosporaceae</taxon>
        <taxon>Cytospora</taxon>
    </lineage>
</organism>